<keyword evidence="1" id="KW-0732">Signal</keyword>
<reference evidence="2 3" key="1">
    <citation type="submission" date="2015-12" db="EMBL/GenBank/DDBJ databases">
        <title>Nitrous oxide reduction kinetics distinguish bacteria harboring typical versus atypical NosZ.</title>
        <authorList>
            <person name="Yoon S."/>
            <person name="Nissen S."/>
            <person name="Park D."/>
            <person name="Sanford R.A."/>
            <person name="Loeffler F.E."/>
        </authorList>
    </citation>
    <scope>NUCLEOTIDE SEQUENCE [LARGE SCALE GENOMIC DNA]</scope>
    <source>
        <strain evidence="2 3">ATCC BAA-841</strain>
    </source>
</reference>
<evidence type="ECO:0000313" key="3">
    <source>
        <dbReference type="Proteomes" id="UP000070186"/>
    </source>
</evidence>
<name>A0A133XH57_9RHOO</name>
<proteinExistence type="predicted"/>
<accession>A0A133XH57</accession>
<dbReference type="STRING" id="281362.AT959_13040"/>
<dbReference type="Proteomes" id="UP000070186">
    <property type="component" value="Unassembled WGS sequence"/>
</dbReference>
<keyword evidence="3" id="KW-1185">Reference proteome</keyword>
<evidence type="ECO:0000313" key="2">
    <source>
        <dbReference type="EMBL" id="KXB30277.1"/>
    </source>
</evidence>
<dbReference type="AlphaFoldDB" id="A0A133XH57"/>
<gene>
    <name evidence="2" type="ORF">AT959_13040</name>
</gene>
<protein>
    <recommendedName>
        <fullName evidence="4">Phosphate ABC transporter substrate-binding protein</fullName>
    </recommendedName>
</protein>
<comment type="caution">
    <text evidence="2">The sequence shown here is derived from an EMBL/GenBank/DDBJ whole genome shotgun (WGS) entry which is preliminary data.</text>
</comment>
<dbReference type="Pfam" id="PF12974">
    <property type="entry name" value="Phosphonate-bd"/>
    <property type="match status" value="1"/>
</dbReference>
<dbReference type="EMBL" id="LODL01000021">
    <property type="protein sequence ID" value="KXB30277.1"/>
    <property type="molecule type" value="Genomic_DNA"/>
</dbReference>
<dbReference type="PANTHER" id="PTHR30024">
    <property type="entry name" value="ALIPHATIC SULFONATES-BINDING PROTEIN-RELATED"/>
    <property type="match status" value="1"/>
</dbReference>
<dbReference type="RefSeq" id="WP_066883748.1">
    <property type="nucleotide sequence ID" value="NZ_LODL01000021.1"/>
</dbReference>
<organism evidence="2 3">
    <name type="scientific">Dechloromonas denitrificans</name>
    <dbReference type="NCBI Taxonomy" id="281362"/>
    <lineage>
        <taxon>Bacteria</taxon>
        <taxon>Pseudomonadati</taxon>
        <taxon>Pseudomonadota</taxon>
        <taxon>Betaproteobacteria</taxon>
        <taxon>Rhodocyclales</taxon>
        <taxon>Azonexaceae</taxon>
        <taxon>Dechloromonas</taxon>
    </lineage>
</organism>
<evidence type="ECO:0008006" key="4">
    <source>
        <dbReference type="Google" id="ProtNLM"/>
    </source>
</evidence>
<feature type="signal peptide" evidence="1">
    <location>
        <begin position="1"/>
        <end position="23"/>
    </location>
</feature>
<dbReference type="Gene3D" id="3.40.190.10">
    <property type="entry name" value="Periplasmic binding protein-like II"/>
    <property type="match status" value="2"/>
</dbReference>
<sequence length="277" mass="30822">MKAMRPYWLAIALWLGLASHLHAQPEALRIGIIPYLTPNVLISLFQPLRLQLEKDLGRPVELYTAPDVRTFARRTLKPDFDIVITAAHQARLAQIEGGYLPIARFTGPLHAAVVVNKNSSAQNLADLKGRRVAVTDRSILVNIAMSRLFAEQGINEKDLHYLPVNSQNTGILTVARGDADAAIIAHFTLDQSPAEQRDAVRSIFRSAVLPNVTLLASPVLDASRREQIRKSLLQFPKTVDGAKFLETSRFQGIEAADEAFMKGLDLYLKETRRQLDL</sequence>
<evidence type="ECO:0000256" key="1">
    <source>
        <dbReference type="SAM" id="SignalP"/>
    </source>
</evidence>
<dbReference type="PANTHER" id="PTHR30024:SF17">
    <property type="entry name" value="SOLUTE-BINDING PROTEIN FAMILY 3_N-TERMINAL DOMAIN-CONTAINING PROTEIN"/>
    <property type="match status" value="1"/>
</dbReference>
<dbReference type="SUPFAM" id="SSF53850">
    <property type="entry name" value="Periplasmic binding protein-like II"/>
    <property type="match status" value="1"/>
</dbReference>
<feature type="chain" id="PRO_5007459694" description="Phosphate ABC transporter substrate-binding protein" evidence="1">
    <location>
        <begin position="24"/>
        <end position="277"/>
    </location>
</feature>